<proteinExistence type="inferred from homology"/>
<name>A0ABR2IAG6_9PEZI</name>
<evidence type="ECO:0000256" key="1">
    <source>
        <dbReference type="ARBA" id="ARBA00009005"/>
    </source>
</evidence>
<evidence type="ECO:0000256" key="2">
    <source>
        <dbReference type="SAM" id="MobiDB-lite"/>
    </source>
</evidence>
<feature type="domain" description="Peptidase C14 caspase" evidence="3">
    <location>
        <begin position="20"/>
        <end position="239"/>
    </location>
</feature>
<dbReference type="Gene3D" id="3.40.50.1460">
    <property type="match status" value="1"/>
</dbReference>
<organism evidence="4 5">
    <name type="scientific">Apiospora arundinis</name>
    <dbReference type="NCBI Taxonomy" id="335852"/>
    <lineage>
        <taxon>Eukaryota</taxon>
        <taxon>Fungi</taxon>
        <taxon>Dikarya</taxon>
        <taxon>Ascomycota</taxon>
        <taxon>Pezizomycotina</taxon>
        <taxon>Sordariomycetes</taxon>
        <taxon>Xylariomycetidae</taxon>
        <taxon>Amphisphaeriales</taxon>
        <taxon>Apiosporaceae</taxon>
        <taxon>Apiospora</taxon>
    </lineage>
</organism>
<dbReference type="Proteomes" id="UP001390339">
    <property type="component" value="Unassembled WGS sequence"/>
</dbReference>
<evidence type="ECO:0000313" key="5">
    <source>
        <dbReference type="Proteomes" id="UP001390339"/>
    </source>
</evidence>
<reference evidence="4 5" key="1">
    <citation type="journal article" date="2024" name="IMA Fungus">
        <title>Apiospora arundinis, a panoply of carbohydrate-active enzymes and secondary metabolites.</title>
        <authorList>
            <person name="Sorensen T."/>
            <person name="Petersen C."/>
            <person name="Muurmann A.T."/>
            <person name="Christiansen J.V."/>
            <person name="Brundto M.L."/>
            <person name="Overgaard C.K."/>
            <person name="Boysen A.T."/>
            <person name="Wollenberg R.D."/>
            <person name="Larsen T.O."/>
            <person name="Sorensen J.L."/>
            <person name="Nielsen K.L."/>
            <person name="Sondergaard T.E."/>
        </authorList>
    </citation>
    <scope>NUCLEOTIDE SEQUENCE [LARGE SCALE GENOMIC DNA]</scope>
    <source>
        <strain evidence="4 5">AAU 773</strain>
    </source>
</reference>
<comment type="caution">
    <text evidence="4">The sequence shown here is derived from an EMBL/GenBank/DDBJ whole genome shotgun (WGS) entry which is preliminary data.</text>
</comment>
<keyword evidence="5" id="KW-1185">Reference proteome</keyword>
<dbReference type="InterPro" id="IPR011600">
    <property type="entry name" value="Pept_C14_caspase"/>
</dbReference>
<dbReference type="Pfam" id="PF00656">
    <property type="entry name" value="Peptidase_C14"/>
    <property type="match status" value="1"/>
</dbReference>
<feature type="region of interest" description="Disordered" evidence="2">
    <location>
        <begin position="640"/>
        <end position="683"/>
    </location>
</feature>
<gene>
    <name evidence="4" type="ORF">PGQ11_010660</name>
</gene>
<protein>
    <submittedName>
        <fullName evidence="4">Caspase domain-containing protein</fullName>
    </submittedName>
</protein>
<accession>A0ABR2IAG6</accession>
<sequence length="835" mass="94254">MFHLLSSKTFGFKETNIHKLCGSDATREKILEQWGNLIRESSTNDCVVIYYSGHGGMAELHADPEPDNADESDLGEMRRDSTKGWLEPRRIQFLVPTDFNSSSSKWTGILDSEISKLLMDTTAKTHNVTYILDCCHSSRLGRKLGDLVLTPKAKAFSYERLIPHVRRLKESGKLLLNPNWNNPYVARITAASETGVAYEAMRKDESMGMLTKWLVHMLQRETTHWSWRNIMVGVNTLYEKDFKHNEDRPVPQSAGIDGRTPFSLEVDSSDAIVADIKEHSVLIHGGRLRGVAEGDVFSLIPLMSESDPRVLPERSSGQDHMTTRVERVNALTSNGSDVSIKNHEIVLAHRMERQDPWQVLLPNGLDKRQLPRDFKKCERNKKHAVVEIRKGREGHQDTIALFAHCKTRIGSWMPDTPSNVKRILNTAGMYAQAQNILKFERGVNEEELTARIRIDIGVCRRRKEIRKYTCNRANKARQMAYEMGKRFQKLDFDVGDEYYINLRHSGSDPYFVFVFRVDAAGNTDFVSCANHMGIPLTASRRVFPVKLDRERCLGIPLDWPLPKNTTDKSVEETFVFIITNKEVSLGFLQTVTAQGHEANRHRAGKSFSSGHVPRTMGAYEPPAFDVIKIPYCLYASRDRKHGHHRHGDDNRNDDEKSKGRKHNGEVPVRKLPAPEQTEDGKKLDSRLRRHRVAASKGLTGAAIRTLKGIPPFVWVVNQHDVPITVVVSRFREHRFLMGVELNASGMGAGVNFETAMFKSPATTKTLAPMQKDPDGSIAMFPLWTRKDGYGVVSIFTGFDERRFIDNDMVPAGATAFFKGKANLEVVEHSGGGLIG</sequence>
<evidence type="ECO:0000259" key="3">
    <source>
        <dbReference type="Pfam" id="PF00656"/>
    </source>
</evidence>
<feature type="compositionally biased region" description="Basic and acidic residues" evidence="2">
    <location>
        <begin position="646"/>
        <end position="668"/>
    </location>
</feature>
<evidence type="ECO:0000313" key="4">
    <source>
        <dbReference type="EMBL" id="KAK8859926.1"/>
    </source>
</evidence>
<dbReference type="PANTHER" id="PTHR48104:SF30">
    <property type="entry name" value="METACASPASE-1"/>
    <property type="match status" value="1"/>
</dbReference>
<comment type="similarity">
    <text evidence="1">Belongs to the peptidase C14B family.</text>
</comment>
<dbReference type="EMBL" id="JAPCWZ010000006">
    <property type="protein sequence ID" value="KAK8859926.1"/>
    <property type="molecule type" value="Genomic_DNA"/>
</dbReference>
<dbReference type="InterPro" id="IPR050452">
    <property type="entry name" value="Metacaspase"/>
</dbReference>
<dbReference type="PANTHER" id="PTHR48104">
    <property type="entry name" value="METACASPASE-4"/>
    <property type="match status" value="1"/>
</dbReference>